<protein>
    <submittedName>
        <fullName evidence="4">Multidrug transporter</fullName>
    </submittedName>
</protein>
<dbReference type="InterPro" id="IPR037185">
    <property type="entry name" value="EmrE-like"/>
</dbReference>
<dbReference type="RefSeq" id="WP_189220771.1">
    <property type="nucleotide sequence ID" value="NZ_BMQK01000031.1"/>
</dbReference>
<sequence length="282" mass="28447">MGELLALLSALCFGVTHFVNGVVSRRHDGLTVALHAQLGGTALGLSLALFMGGGSATLADYGWGALSGVGTGVGVAFLYRAMSTGAMSVVVPVSDVGAVALPVLVGVCVLGERPALPAWVGIAAVLPALWLVSQSSPEPGDERQGAVSAGVPSALVASLGFGVQFLAMAQVGTDSGLWPVVLSRVVSVAVIAAVLGSYGAGWELTGRPWAATVAAGALGTLAIVLYLEATRQQLMAVATVLSALYPAIPVVLALVLLRERLNRRQAAGLVFAALAIGFIALR</sequence>
<reference evidence="4" key="2">
    <citation type="submission" date="2020-09" db="EMBL/GenBank/DDBJ databases">
        <authorList>
            <person name="Sun Q."/>
            <person name="Ohkuma M."/>
        </authorList>
    </citation>
    <scope>NUCLEOTIDE SEQUENCE</scope>
    <source>
        <strain evidence="4">JCM 3131</strain>
    </source>
</reference>
<feature type="transmembrane region" description="Helical" evidence="2">
    <location>
        <begin position="263"/>
        <end position="281"/>
    </location>
</feature>
<organism evidence="4 5">
    <name type="scientific">Streptomyces ruber</name>
    <dbReference type="NCBI Taxonomy" id="83378"/>
    <lineage>
        <taxon>Bacteria</taxon>
        <taxon>Bacillati</taxon>
        <taxon>Actinomycetota</taxon>
        <taxon>Actinomycetes</taxon>
        <taxon>Kitasatosporales</taxon>
        <taxon>Streptomycetaceae</taxon>
        <taxon>Streptomyces</taxon>
    </lineage>
</organism>
<evidence type="ECO:0000313" key="4">
    <source>
        <dbReference type="EMBL" id="GGQ89267.1"/>
    </source>
</evidence>
<dbReference type="GO" id="GO:0016020">
    <property type="term" value="C:membrane"/>
    <property type="evidence" value="ECO:0007669"/>
    <property type="project" value="InterPro"/>
</dbReference>
<dbReference type="InterPro" id="IPR000620">
    <property type="entry name" value="EamA_dom"/>
</dbReference>
<feature type="transmembrane region" description="Helical" evidence="2">
    <location>
        <begin position="31"/>
        <end position="51"/>
    </location>
</feature>
<evidence type="ECO:0000256" key="2">
    <source>
        <dbReference type="SAM" id="Phobius"/>
    </source>
</evidence>
<feature type="transmembrane region" description="Helical" evidence="2">
    <location>
        <begin position="58"/>
        <end position="79"/>
    </location>
</feature>
<evidence type="ECO:0000256" key="1">
    <source>
        <dbReference type="ARBA" id="ARBA00007362"/>
    </source>
</evidence>
<dbReference type="AlphaFoldDB" id="A0A918F0E1"/>
<reference evidence="4" key="1">
    <citation type="journal article" date="2014" name="Int. J. Syst. Evol. Microbiol.">
        <title>Complete genome sequence of Corynebacterium casei LMG S-19264T (=DSM 44701T), isolated from a smear-ripened cheese.</title>
        <authorList>
            <consortium name="US DOE Joint Genome Institute (JGI-PGF)"/>
            <person name="Walter F."/>
            <person name="Albersmeier A."/>
            <person name="Kalinowski J."/>
            <person name="Ruckert C."/>
        </authorList>
    </citation>
    <scope>NUCLEOTIDE SEQUENCE</scope>
    <source>
        <strain evidence="4">JCM 3131</strain>
    </source>
</reference>
<dbReference type="EMBL" id="BMQK01000031">
    <property type="protein sequence ID" value="GGQ89267.1"/>
    <property type="molecule type" value="Genomic_DNA"/>
</dbReference>
<keyword evidence="5" id="KW-1185">Reference proteome</keyword>
<feature type="transmembrane region" description="Helical" evidence="2">
    <location>
        <begin position="234"/>
        <end position="257"/>
    </location>
</feature>
<feature type="transmembrane region" description="Helical" evidence="2">
    <location>
        <begin position="208"/>
        <end position="227"/>
    </location>
</feature>
<feature type="transmembrane region" description="Helical" evidence="2">
    <location>
        <begin position="85"/>
        <end position="109"/>
    </location>
</feature>
<name>A0A918F0E1_9ACTN</name>
<keyword evidence="2" id="KW-0472">Membrane</keyword>
<accession>A0A918F0E1</accession>
<comment type="similarity">
    <text evidence="1">Belongs to the EamA transporter family.</text>
</comment>
<dbReference type="Proteomes" id="UP000620156">
    <property type="component" value="Unassembled WGS sequence"/>
</dbReference>
<evidence type="ECO:0000259" key="3">
    <source>
        <dbReference type="Pfam" id="PF00892"/>
    </source>
</evidence>
<proteinExistence type="inferred from homology"/>
<evidence type="ECO:0000313" key="5">
    <source>
        <dbReference type="Proteomes" id="UP000620156"/>
    </source>
</evidence>
<keyword evidence="2" id="KW-0812">Transmembrane</keyword>
<dbReference type="Gene3D" id="1.10.3730.20">
    <property type="match status" value="1"/>
</dbReference>
<dbReference type="Pfam" id="PF00892">
    <property type="entry name" value="EamA"/>
    <property type="match status" value="2"/>
</dbReference>
<gene>
    <name evidence="4" type="ORF">GCM10010145_68450</name>
</gene>
<feature type="transmembrane region" description="Helical" evidence="2">
    <location>
        <begin position="145"/>
        <end position="169"/>
    </location>
</feature>
<feature type="transmembrane region" description="Helical" evidence="2">
    <location>
        <begin position="116"/>
        <end position="133"/>
    </location>
</feature>
<feature type="domain" description="EamA" evidence="3">
    <location>
        <begin position="1"/>
        <end position="133"/>
    </location>
</feature>
<keyword evidence="2" id="KW-1133">Transmembrane helix</keyword>
<feature type="domain" description="EamA" evidence="3">
    <location>
        <begin position="150"/>
        <end position="280"/>
    </location>
</feature>
<dbReference type="SUPFAM" id="SSF103481">
    <property type="entry name" value="Multidrug resistance efflux transporter EmrE"/>
    <property type="match status" value="2"/>
</dbReference>
<comment type="caution">
    <text evidence="4">The sequence shown here is derived from an EMBL/GenBank/DDBJ whole genome shotgun (WGS) entry which is preliminary data.</text>
</comment>
<feature type="transmembrane region" description="Helical" evidence="2">
    <location>
        <begin position="181"/>
        <end position="202"/>
    </location>
</feature>